<dbReference type="GO" id="GO:0005737">
    <property type="term" value="C:cytoplasm"/>
    <property type="evidence" value="ECO:0007669"/>
    <property type="project" value="UniProtKB-SubCell"/>
</dbReference>
<dbReference type="GO" id="GO:0008033">
    <property type="term" value="P:tRNA processing"/>
    <property type="evidence" value="ECO:0007669"/>
    <property type="project" value="UniProtKB-KW"/>
</dbReference>
<dbReference type="PANTHER" id="PTHR31283">
    <property type="entry name" value="EKC/KEOPS COMPLEX SUBUNIT PCC1 FAMILY MEMBER"/>
    <property type="match status" value="1"/>
</dbReference>
<protein>
    <recommendedName>
        <fullName evidence="8">L antigen family member 3</fullName>
    </recommendedName>
</protein>
<keyword evidence="5" id="KW-0819">tRNA processing</keyword>
<dbReference type="EMBL" id="CAJVCH010570435">
    <property type="protein sequence ID" value="CAG7834899.1"/>
    <property type="molecule type" value="Genomic_DNA"/>
</dbReference>
<evidence type="ECO:0000256" key="5">
    <source>
        <dbReference type="ARBA" id="ARBA00022694"/>
    </source>
</evidence>
<evidence type="ECO:0000313" key="10">
    <source>
        <dbReference type="Proteomes" id="UP000708208"/>
    </source>
</evidence>
<keyword evidence="10" id="KW-1185">Reference proteome</keyword>
<sequence>MGLNVNYSMDNPAEQPTLKLVIPFESEYEASVAYNTLVVDKEPKRNQCNKELHCEKNNLILTLTAPEPRQLRMSSNSFFDHLALVRKTIDEFSIKAPKQQKLSS</sequence>
<comment type="function">
    <text evidence="7">Component of the EKC/KEOPS complex that is required for the formation of a threonylcarbamoyl group on adenosine at position 37 (t(6)A37) in tRNAs that read codons beginning with adenine. The complex is probably involved in the transfer of the threonylcarbamoyl moiety of threonylcarbamoyl-AMP (TC-AMP) to the N6 group of A37. LAGE3 functions as a dimerization module for the complex.</text>
</comment>
<evidence type="ECO:0000256" key="6">
    <source>
        <dbReference type="ARBA" id="ARBA00023242"/>
    </source>
</evidence>
<dbReference type="Pfam" id="PF09341">
    <property type="entry name" value="Pcc1"/>
    <property type="match status" value="1"/>
</dbReference>
<keyword evidence="4" id="KW-0963">Cytoplasm</keyword>
<name>A0A8J2PVM6_9HEXA</name>
<evidence type="ECO:0000313" key="9">
    <source>
        <dbReference type="EMBL" id="CAG7834899.1"/>
    </source>
</evidence>
<gene>
    <name evidence="9" type="ORF">AFUS01_LOCUS44344</name>
</gene>
<reference evidence="9" key="1">
    <citation type="submission" date="2021-06" db="EMBL/GenBank/DDBJ databases">
        <authorList>
            <person name="Hodson N. C."/>
            <person name="Mongue J. A."/>
            <person name="Jaron S. K."/>
        </authorList>
    </citation>
    <scope>NUCLEOTIDE SEQUENCE</scope>
</reference>
<comment type="similarity">
    <text evidence="3">Belongs to the CTAG/PCC1 family.</text>
</comment>
<organism evidence="9 10">
    <name type="scientific">Allacma fusca</name>
    <dbReference type="NCBI Taxonomy" id="39272"/>
    <lineage>
        <taxon>Eukaryota</taxon>
        <taxon>Metazoa</taxon>
        <taxon>Ecdysozoa</taxon>
        <taxon>Arthropoda</taxon>
        <taxon>Hexapoda</taxon>
        <taxon>Collembola</taxon>
        <taxon>Symphypleona</taxon>
        <taxon>Sminthuridae</taxon>
        <taxon>Allacma</taxon>
    </lineage>
</organism>
<comment type="caution">
    <text evidence="9">The sequence shown here is derived from an EMBL/GenBank/DDBJ whole genome shotgun (WGS) entry which is preliminary data.</text>
</comment>
<dbReference type="InterPro" id="IPR015419">
    <property type="entry name" value="CTAG/Pcc1"/>
</dbReference>
<dbReference type="OrthoDB" id="10025739at2759"/>
<keyword evidence="6" id="KW-0539">Nucleus</keyword>
<evidence type="ECO:0000256" key="1">
    <source>
        <dbReference type="ARBA" id="ARBA00004123"/>
    </source>
</evidence>
<dbReference type="PANTHER" id="PTHR31283:SF5">
    <property type="entry name" value="EKC_KEOPS COMPLEX SUBUNIT LAGE3"/>
    <property type="match status" value="1"/>
</dbReference>
<dbReference type="FunFam" id="3.30.310.50:FF:000005">
    <property type="entry name" value="L antigen family member 3"/>
    <property type="match status" value="1"/>
</dbReference>
<evidence type="ECO:0000256" key="3">
    <source>
        <dbReference type="ARBA" id="ARBA00007073"/>
    </source>
</evidence>
<evidence type="ECO:0000256" key="2">
    <source>
        <dbReference type="ARBA" id="ARBA00004496"/>
    </source>
</evidence>
<comment type="subcellular location">
    <subcellularLocation>
        <location evidence="2">Cytoplasm</location>
    </subcellularLocation>
    <subcellularLocation>
        <location evidence="1">Nucleus</location>
    </subcellularLocation>
</comment>
<dbReference type="GO" id="GO:0000408">
    <property type="term" value="C:EKC/KEOPS complex"/>
    <property type="evidence" value="ECO:0007669"/>
    <property type="project" value="TreeGrafter"/>
</dbReference>
<evidence type="ECO:0000256" key="8">
    <source>
        <dbReference type="ARBA" id="ARBA00076355"/>
    </source>
</evidence>
<evidence type="ECO:0000256" key="7">
    <source>
        <dbReference type="ARBA" id="ARBA00053047"/>
    </source>
</evidence>
<evidence type="ECO:0000256" key="4">
    <source>
        <dbReference type="ARBA" id="ARBA00022490"/>
    </source>
</evidence>
<dbReference type="Proteomes" id="UP000708208">
    <property type="component" value="Unassembled WGS sequence"/>
</dbReference>
<proteinExistence type="inferred from homology"/>
<dbReference type="AlphaFoldDB" id="A0A8J2PVM6"/>
<dbReference type="GO" id="GO:0070525">
    <property type="term" value="P:tRNA threonylcarbamoyladenosine metabolic process"/>
    <property type="evidence" value="ECO:0007669"/>
    <property type="project" value="TreeGrafter"/>
</dbReference>
<accession>A0A8J2PVM6</accession>
<dbReference type="GO" id="GO:0005634">
    <property type="term" value="C:nucleus"/>
    <property type="evidence" value="ECO:0007669"/>
    <property type="project" value="UniProtKB-SubCell"/>
</dbReference>